<keyword evidence="1" id="KW-0812">Transmembrane</keyword>
<dbReference type="Proteomes" id="UP000094455">
    <property type="component" value="Unassembled WGS sequence"/>
</dbReference>
<dbReference type="AlphaFoldDB" id="A0A1E3NPV0"/>
<accession>A0A1E3NPV0</accession>
<dbReference type="GeneID" id="30176604"/>
<keyword evidence="3" id="KW-1185">Reference proteome</keyword>
<name>A0A1E3NPV0_9ASCO</name>
<protein>
    <submittedName>
        <fullName evidence="2">Uncharacterized protein</fullName>
    </submittedName>
</protein>
<sequence>MKASISIPLFPFMTSFLLQFLFVLSILFIPLFRIRISTLFFFFFFFFYSSSSFSSSSSL</sequence>
<gene>
    <name evidence="2" type="ORF">PICMEDRAFT_123438</name>
</gene>
<dbReference type="EMBL" id="KV454002">
    <property type="protein sequence ID" value="ODQ48129.1"/>
    <property type="molecule type" value="Genomic_DNA"/>
</dbReference>
<evidence type="ECO:0000256" key="1">
    <source>
        <dbReference type="SAM" id="Phobius"/>
    </source>
</evidence>
<reference evidence="2 3" key="1">
    <citation type="journal article" date="2016" name="Proc. Natl. Acad. Sci. U.S.A.">
        <title>Comparative genomics of biotechnologically important yeasts.</title>
        <authorList>
            <person name="Riley R."/>
            <person name="Haridas S."/>
            <person name="Wolfe K.H."/>
            <person name="Lopes M.R."/>
            <person name="Hittinger C.T."/>
            <person name="Goeker M."/>
            <person name="Salamov A.A."/>
            <person name="Wisecaver J.H."/>
            <person name="Long T.M."/>
            <person name="Calvey C.H."/>
            <person name="Aerts A.L."/>
            <person name="Barry K.W."/>
            <person name="Choi C."/>
            <person name="Clum A."/>
            <person name="Coughlan A.Y."/>
            <person name="Deshpande S."/>
            <person name="Douglass A.P."/>
            <person name="Hanson S.J."/>
            <person name="Klenk H.-P."/>
            <person name="LaButti K.M."/>
            <person name="Lapidus A."/>
            <person name="Lindquist E.A."/>
            <person name="Lipzen A.M."/>
            <person name="Meier-Kolthoff J.P."/>
            <person name="Ohm R.A."/>
            <person name="Otillar R.P."/>
            <person name="Pangilinan J.L."/>
            <person name="Peng Y."/>
            <person name="Rokas A."/>
            <person name="Rosa C.A."/>
            <person name="Scheuner C."/>
            <person name="Sibirny A.A."/>
            <person name="Slot J.C."/>
            <person name="Stielow J.B."/>
            <person name="Sun H."/>
            <person name="Kurtzman C.P."/>
            <person name="Blackwell M."/>
            <person name="Grigoriev I.V."/>
            <person name="Jeffries T.W."/>
        </authorList>
    </citation>
    <scope>NUCLEOTIDE SEQUENCE [LARGE SCALE GENOMIC DNA]</scope>
    <source>
        <strain evidence="2 3">NRRL Y-2026</strain>
    </source>
</reference>
<organism evidence="2 3">
    <name type="scientific">Pichia membranifaciens NRRL Y-2026</name>
    <dbReference type="NCBI Taxonomy" id="763406"/>
    <lineage>
        <taxon>Eukaryota</taxon>
        <taxon>Fungi</taxon>
        <taxon>Dikarya</taxon>
        <taxon>Ascomycota</taxon>
        <taxon>Saccharomycotina</taxon>
        <taxon>Pichiomycetes</taxon>
        <taxon>Pichiales</taxon>
        <taxon>Pichiaceae</taxon>
        <taxon>Pichia</taxon>
    </lineage>
</organism>
<proteinExistence type="predicted"/>
<evidence type="ECO:0000313" key="2">
    <source>
        <dbReference type="EMBL" id="ODQ48129.1"/>
    </source>
</evidence>
<evidence type="ECO:0000313" key="3">
    <source>
        <dbReference type="Proteomes" id="UP000094455"/>
    </source>
</evidence>
<keyword evidence="1" id="KW-0472">Membrane</keyword>
<dbReference type="RefSeq" id="XP_019019242.1">
    <property type="nucleotide sequence ID" value="XM_019159917.1"/>
</dbReference>
<keyword evidence="1" id="KW-1133">Transmembrane helix</keyword>
<feature type="transmembrane region" description="Helical" evidence="1">
    <location>
        <begin position="12"/>
        <end position="32"/>
    </location>
</feature>
<feature type="transmembrane region" description="Helical" evidence="1">
    <location>
        <begin position="39"/>
        <end position="56"/>
    </location>
</feature>